<sequence length="104" mass="11469">MELHNEKGKAFSSKVLGRNVMHVKKIVTTPFSVAESVNSTCILNVFRCPISSNIDAICIRLHLKTLSSKMIRKNTIVMYVKHKGIPSLMFTVAKSAALLPTLAV</sequence>
<protein>
    <submittedName>
        <fullName evidence="1">DegT/DnrJ/EryC1/StrS aminotransferase</fullName>
    </submittedName>
</protein>
<evidence type="ECO:0000313" key="2">
    <source>
        <dbReference type="Proteomes" id="UP000187203"/>
    </source>
</evidence>
<evidence type="ECO:0000313" key="1">
    <source>
        <dbReference type="EMBL" id="OMO96097.1"/>
    </source>
</evidence>
<comment type="caution">
    <text evidence="1">The sequence shown here is derived from an EMBL/GenBank/DDBJ whole genome shotgun (WGS) entry which is preliminary data.</text>
</comment>
<keyword evidence="1" id="KW-0808">Transferase</keyword>
<dbReference type="Proteomes" id="UP000187203">
    <property type="component" value="Unassembled WGS sequence"/>
</dbReference>
<accession>A0A1R3JMZ2</accession>
<dbReference type="GO" id="GO:0008483">
    <property type="term" value="F:transaminase activity"/>
    <property type="evidence" value="ECO:0007669"/>
    <property type="project" value="UniProtKB-KW"/>
</dbReference>
<name>A0A1R3JMZ2_9ROSI</name>
<reference evidence="2" key="1">
    <citation type="submission" date="2013-09" db="EMBL/GenBank/DDBJ databases">
        <title>Corchorus olitorius genome sequencing.</title>
        <authorList>
            <person name="Alam M."/>
            <person name="Haque M.S."/>
            <person name="Islam M.S."/>
            <person name="Emdad E.M."/>
            <person name="Islam M.M."/>
            <person name="Ahmed B."/>
            <person name="Halim A."/>
            <person name="Hossen Q.M.M."/>
            <person name="Hossain M.Z."/>
            <person name="Ahmed R."/>
            <person name="Khan M.M."/>
            <person name="Islam R."/>
            <person name="Rashid M.M."/>
            <person name="Khan S.A."/>
            <person name="Rahman M.S."/>
            <person name="Alam M."/>
            <person name="Yahiya A.S."/>
            <person name="Khan M.S."/>
            <person name="Azam M.S."/>
            <person name="Haque T."/>
            <person name="Lashkar M.Z.H."/>
            <person name="Akhand A.I."/>
            <person name="Morshed G."/>
            <person name="Roy S."/>
            <person name="Uddin K.S."/>
            <person name="Rabeya T."/>
            <person name="Hossain A.S."/>
            <person name="Chowdhury A."/>
            <person name="Snigdha A.R."/>
            <person name="Mortoza M.S."/>
            <person name="Matin S.A."/>
            <person name="Hoque S.M.E."/>
            <person name="Islam M.K."/>
            <person name="Roy D.K."/>
            <person name="Haider R."/>
            <person name="Moosa M.M."/>
            <person name="Elias S.M."/>
            <person name="Hasan A.M."/>
            <person name="Jahan S."/>
            <person name="Shafiuddin M."/>
            <person name="Mahmood N."/>
            <person name="Shommy N.S."/>
        </authorList>
    </citation>
    <scope>NUCLEOTIDE SEQUENCE [LARGE SCALE GENOMIC DNA]</scope>
    <source>
        <strain evidence="2">cv. O-4</strain>
    </source>
</reference>
<keyword evidence="2" id="KW-1185">Reference proteome</keyword>
<dbReference type="AlphaFoldDB" id="A0A1R3JMZ2"/>
<proteinExistence type="predicted"/>
<dbReference type="EMBL" id="AWUE01015694">
    <property type="protein sequence ID" value="OMO96097.1"/>
    <property type="molecule type" value="Genomic_DNA"/>
</dbReference>
<keyword evidence="1" id="KW-0032">Aminotransferase</keyword>
<gene>
    <name evidence="1" type="ORF">COLO4_15512</name>
</gene>
<organism evidence="1 2">
    <name type="scientific">Corchorus olitorius</name>
    <dbReference type="NCBI Taxonomy" id="93759"/>
    <lineage>
        <taxon>Eukaryota</taxon>
        <taxon>Viridiplantae</taxon>
        <taxon>Streptophyta</taxon>
        <taxon>Embryophyta</taxon>
        <taxon>Tracheophyta</taxon>
        <taxon>Spermatophyta</taxon>
        <taxon>Magnoliopsida</taxon>
        <taxon>eudicotyledons</taxon>
        <taxon>Gunneridae</taxon>
        <taxon>Pentapetalae</taxon>
        <taxon>rosids</taxon>
        <taxon>malvids</taxon>
        <taxon>Malvales</taxon>
        <taxon>Malvaceae</taxon>
        <taxon>Grewioideae</taxon>
        <taxon>Apeibeae</taxon>
        <taxon>Corchorus</taxon>
    </lineage>
</organism>